<dbReference type="PANTHER" id="PTHR31511">
    <property type="entry name" value="PROTEIN CBG23764"/>
    <property type="match status" value="1"/>
</dbReference>
<protein>
    <recommendedName>
        <fullName evidence="3">DNA-directed DNA polymerase</fullName>
    </recommendedName>
</protein>
<dbReference type="AlphaFoldDB" id="A0A4Y2MP12"/>
<name>A0A4Y2MP12_ARAVE</name>
<dbReference type="Proteomes" id="UP000499080">
    <property type="component" value="Unassembled WGS sequence"/>
</dbReference>
<dbReference type="InterPro" id="IPR043502">
    <property type="entry name" value="DNA/RNA_pol_sf"/>
</dbReference>
<evidence type="ECO:0008006" key="3">
    <source>
        <dbReference type="Google" id="ProtNLM"/>
    </source>
</evidence>
<dbReference type="GO" id="GO:0071897">
    <property type="term" value="P:DNA biosynthetic process"/>
    <property type="evidence" value="ECO:0007669"/>
    <property type="project" value="UniProtKB-ARBA"/>
</dbReference>
<gene>
    <name evidence="1" type="ORF">AVEN_80263_1</name>
</gene>
<dbReference type="SUPFAM" id="SSF56672">
    <property type="entry name" value="DNA/RNA polymerases"/>
    <property type="match status" value="1"/>
</dbReference>
<organism evidence="1 2">
    <name type="scientific">Araneus ventricosus</name>
    <name type="common">Orbweaver spider</name>
    <name type="synonym">Epeira ventricosa</name>
    <dbReference type="NCBI Taxonomy" id="182803"/>
    <lineage>
        <taxon>Eukaryota</taxon>
        <taxon>Metazoa</taxon>
        <taxon>Ecdysozoa</taxon>
        <taxon>Arthropoda</taxon>
        <taxon>Chelicerata</taxon>
        <taxon>Arachnida</taxon>
        <taxon>Araneae</taxon>
        <taxon>Araneomorphae</taxon>
        <taxon>Entelegynae</taxon>
        <taxon>Araneoidea</taxon>
        <taxon>Araneidae</taxon>
        <taxon>Araneus</taxon>
    </lineage>
</organism>
<evidence type="ECO:0000313" key="2">
    <source>
        <dbReference type="Proteomes" id="UP000499080"/>
    </source>
</evidence>
<accession>A0A4Y2MP12</accession>
<comment type="caution">
    <text evidence="1">The sequence shown here is derived from an EMBL/GenBank/DDBJ whole genome shotgun (WGS) entry which is preliminary data.</text>
</comment>
<keyword evidence="2" id="KW-1185">Reference proteome</keyword>
<sequence>MLNECPTIHPWSRSCDFEALVEPLQNTPGKTASYIPCGYAYLIIGPNGLPLKPVTVYRGSDAVNHFIESTVRDKDILAAKLRTITPMHMTTRDLEEFQKATHCNLCKKWLGKDRMRDHDHLSGKYRAYIPVSICPPSINLRKQLPPRSAFHSSLTNEGISEAEYEHTQTVWKCFNIKDLGEYHDLYFNTGVILLSDAFENFHKLTQNFYQLDAAHMLTSPGLAWQAALRMADVKLELCTDINMHLFIEKGIRGGVSMISHRHSEANHPQCPNYDSNRANKYIIYLDANNLYGFSMSQPLPVNNFQWLSPEEVSLHEICQHTDDATTGYILEVDMEYPPELHDLHNNYPLAPE</sequence>
<dbReference type="PANTHER" id="PTHR31511:SF12">
    <property type="entry name" value="RHO TERMINATION FACTOR N-TERMINAL DOMAIN-CONTAINING PROTEIN"/>
    <property type="match status" value="1"/>
</dbReference>
<reference evidence="1 2" key="1">
    <citation type="journal article" date="2019" name="Sci. Rep.">
        <title>Orb-weaving spider Araneus ventricosus genome elucidates the spidroin gene catalogue.</title>
        <authorList>
            <person name="Kono N."/>
            <person name="Nakamura H."/>
            <person name="Ohtoshi R."/>
            <person name="Moran D.A.P."/>
            <person name="Shinohara A."/>
            <person name="Yoshida Y."/>
            <person name="Fujiwara M."/>
            <person name="Mori M."/>
            <person name="Tomita M."/>
            <person name="Arakawa K."/>
        </authorList>
    </citation>
    <scope>NUCLEOTIDE SEQUENCE [LARGE SCALE GENOMIC DNA]</scope>
</reference>
<dbReference type="EMBL" id="BGPR01007508">
    <property type="protein sequence ID" value="GBN27366.1"/>
    <property type="molecule type" value="Genomic_DNA"/>
</dbReference>
<proteinExistence type="predicted"/>
<evidence type="ECO:0000313" key="1">
    <source>
        <dbReference type="EMBL" id="GBN27366.1"/>
    </source>
</evidence>